<sequence>MVIDVQEAFDDPRWGRRNNRDADRNIANLVDAFGNAGLPVVFVQHRSGKPGSLFHPDNPGHALKDYLRASAPDLLVTKTVHSCFHGAPDLHRWLAANGIGTLVISGITTNHCCETTARAAGDLGYDVLFALDATHTFDRTGPEGHVVTADELARTTATNLDGEFATVVSTQEVVELLQGRPASPLLSTLNMIPPRGMVKS</sequence>
<gene>
    <name evidence="3" type="ORF">NYO98_19905</name>
</gene>
<dbReference type="RefSeq" id="WP_268113587.1">
    <property type="nucleotide sequence ID" value="NZ_JAPPUX010000006.1"/>
</dbReference>
<keyword evidence="4" id="KW-1185">Reference proteome</keyword>
<dbReference type="Pfam" id="PF00857">
    <property type="entry name" value="Isochorismatase"/>
    <property type="match status" value="1"/>
</dbReference>
<dbReference type="InterPro" id="IPR050272">
    <property type="entry name" value="Isochorismatase-like_hydrls"/>
</dbReference>
<dbReference type="GO" id="GO:0016787">
    <property type="term" value="F:hydrolase activity"/>
    <property type="evidence" value="ECO:0007669"/>
    <property type="project" value="UniProtKB-KW"/>
</dbReference>
<accession>A0ABT4CHW3</accession>
<reference evidence="3" key="1">
    <citation type="submission" date="2022-08" db="EMBL/GenBank/DDBJ databases">
        <title>Genome sequencing of Nocardioides sp. STR2.</title>
        <authorList>
            <person name="So Y."/>
        </authorList>
    </citation>
    <scope>NUCLEOTIDE SEQUENCE</scope>
    <source>
        <strain evidence="3">STR2</strain>
    </source>
</reference>
<organism evidence="3 4">
    <name type="scientific">Nocardioides pini</name>
    <dbReference type="NCBI Taxonomy" id="2975053"/>
    <lineage>
        <taxon>Bacteria</taxon>
        <taxon>Bacillati</taxon>
        <taxon>Actinomycetota</taxon>
        <taxon>Actinomycetes</taxon>
        <taxon>Propionibacteriales</taxon>
        <taxon>Nocardioidaceae</taxon>
        <taxon>Nocardioides</taxon>
    </lineage>
</organism>
<dbReference type="PANTHER" id="PTHR43540:SF1">
    <property type="entry name" value="ISOCHORISMATASE HYDROLASE"/>
    <property type="match status" value="1"/>
</dbReference>
<evidence type="ECO:0000259" key="2">
    <source>
        <dbReference type="Pfam" id="PF00857"/>
    </source>
</evidence>
<evidence type="ECO:0000313" key="4">
    <source>
        <dbReference type="Proteomes" id="UP001074726"/>
    </source>
</evidence>
<dbReference type="CDD" id="cd01014">
    <property type="entry name" value="nicotinamidase_related"/>
    <property type="match status" value="1"/>
</dbReference>
<comment type="caution">
    <text evidence="3">The sequence shown here is derived from an EMBL/GenBank/DDBJ whole genome shotgun (WGS) entry which is preliminary data.</text>
</comment>
<dbReference type="EMBL" id="JAPPUX010000006">
    <property type="protein sequence ID" value="MCY4728556.1"/>
    <property type="molecule type" value="Genomic_DNA"/>
</dbReference>
<dbReference type="PANTHER" id="PTHR43540">
    <property type="entry name" value="PEROXYUREIDOACRYLATE/UREIDOACRYLATE AMIDOHYDROLASE-RELATED"/>
    <property type="match status" value="1"/>
</dbReference>
<feature type="domain" description="Isochorismatase-like" evidence="2">
    <location>
        <begin position="2"/>
        <end position="142"/>
    </location>
</feature>
<dbReference type="InterPro" id="IPR000868">
    <property type="entry name" value="Isochorismatase-like_dom"/>
</dbReference>
<evidence type="ECO:0000313" key="3">
    <source>
        <dbReference type="EMBL" id="MCY4728556.1"/>
    </source>
</evidence>
<name>A0ABT4CHW3_9ACTN</name>
<dbReference type="Gene3D" id="3.40.50.850">
    <property type="entry name" value="Isochorismatase-like"/>
    <property type="match status" value="1"/>
</dbReference>
<protein>
    <submittedName>
        <fullName evidence="3">Cysteine hydrolase family protein</fullName>
    </submittedName>
</protein>
<dbReference type="Proteomes" id="UP001074726">
    <property type="component" value="Unassembled WGS sequence"/>
</dbReference>
<evidence type="ECO:0000256" key="1">
    <source>
        <dbReference type="ARBA" id="ARBA00022801"/>
    </source>
</evidence>
<keyword evidence="1 3" id="KW-0378">Hydrolase</keyword>
<dbReference type="SUPFAM" id="SSF52499">
    <property type="entry name" value="Isochorismatase-like hydrolases"/>
    <property type="match status" value="1"/>
</dbReference>
<proteinExistence type="predicted"/>
<dbReference type="InterPro" id="IPR036380">
    <property type="entry name" value="Isochorismatase-like_sf"/>
</dbReference>